<dbReference type="PANTHER" id="PTHR41152:SF8">
    <property type="entry name" value="AT26438P-RELATED"/>
    <property type="match status" value="1"/>
</dbReference>
<proteinExistence type="predicted"/>
<dbReference type="OrthoDB" id="7883363at2759"/>
<dbReference type="KEGG" id="dhe:111603833"/>
<feature type="transmembrane region" description="Helical" evidence="1">
    <location>
        <begin position="73"/>
        <end position="93"/>
    </location>
</feature>
<feature type="transmembrane region" description="Helical" evidence="1">
    <location>
        <begin position="123"/>
        <end position="144"/>
    </location>
</feature>
<keyword evidence="3" id="KW-1185">Reference proteome</keyword>
<sequence length="204" mass="23607">MHNRSKKPVWALLKIFEIVISSVCCYTHMDCYINHGMPNSFILCATYASGLIIGCLSLIGSFFYERVAVRAEALISAILGTLNMVTVYVHMYLLQHNELLPFLRESERQTYDFVVCCKNNATWAWFAVAIYYLHCTFALDVICYREKNTDTVVRSKRRIKLYFVSKQFEQYVSRFRWFKLLSVNITQGTAAASGKRVLHALLKI</sequence>
<dbReference type="Proteomes" id="UP000504633">
    <property type="component" value="Unplaced"/>
</dbReference>
<accession>A0A6J1M802</accession>
<dbReference type="InterPro" id="IPR056677">
    <property type="entry name" value="DUF7775"/>
</dbReference>
<keyword evidence="1" id="KW-0812">Transmembrane</keyword>
<dbReference type="PANTHER" id="PTHR41152">
    <property type="entry name" value="AT26438P-RELATED"/>
    <property type="match status" value="1"/>
</dbReference>
<keyword evidence="1" id="KW-1133">Transmembrane helix</keyword>
<organism evidence="3 4">
    <name type="scientific">Drosophila hydei</name>
    <name type="common">Fruit fly</name>
    <dbReference type="NCBI Taxonomy" id="7224"/>
    <lineage>
        <taxon>Eukaryota</taxon>
        <taxon>Metazoa</taxon>
        <taxon>Ecdysozoa</taxon>
        <taxon>Arthropoda</taxon>
        <taxon>Hexapoda</taxon>
        <taxon>Insecta</taxon>
        <taxon>Pterygota</taxon>
        <taxon>Neoptera</taxon>
        <taxon>Endopterygota</taxon>
        <taxon>Diptera</taxon>
        <taxon>Brachycera</taxon>
        <taxon>Muscomorpha</taxon>
        <taxon>Ephydroidea</taxon>
        <taxon>Drosophilidae</taxon>
        <taxon>Drosophila</taxon>
    </lineage>
</organism>
<evidence type="ECO:0000313" key="3">
    <source>
        <dbReference type="Proteomes" id="UP000504633"/>
    </source>
</evidence>
<evidence type="ECO:0000256" key="1">
    <source>
        <dbReference type="SAM" id="Phobius"/>
    </source>
</evidence>
<dbReference type="Pfam" id="PF24985">
    <property type="entry name" value="DUF7775"/>
    <property type="match status" value="1"/>
</dbReference>
<evidence type="ECO:0000259" key="2">
    <source>
        <dbReference type="Pfam" id="PF24985"/>
    </source>
</evidence>
<dbReference type="OMA" id="YYLHCTF"/>
<keyword evidence="1" id="KW-0472">Membrane</keyword>
<protein>
    <submittedName>
        <fullName evidence="4">Uncharacterized protein LOC111603833</fullName>
    </submittedName>
</protein>
<dbReference type="RefSeq" id="XP_023177365.1">
    <property type="nucleotide sequence ID" value="XM_023321597.2"/>
</dbReference>
<reference evidence="4" key="1">
    <citation type="submission" date="2025-08" db="UniProtKB">
        <authorList>
            <consortium name="RefSeq"/>
        </authorList>
    </citation>
    <scope>IDENTIFICATION</scope>
    <source>
        <strain evidence="4">15085-1641.00</strain>
        <tissue evidence="4">Whole body</tissue>
    </source>
</reference>
<feature type="domain" description="DUF7775" evidence="2">
    <location>
        <begin position="7"/>
        <end position="142"/>
    </location>
</feature>
<evidence type="ECO:0000313" key="4">
    <source>
        <dbReference type="RefSeq" id="XP_023177365.1"/>
    </source>
</evidence>
<dbReference type="AlphaFoldDB" id="A0A6J1M802"/>
<gene>
    <name evidence="4" type="primary">LOC111603833</name>
</gene>
<feature type="transmembrane region" description="Helical" evidence="1">
    <location>
        <begin position="41"/>
        <end position="64"/>
    </location>
</feature>
<name>A0A6J1M802_DROHY</name>
<dbReference type="GeneID" id="111603833"/>